<name>A0AAY4DYD5_9TELE</name>
<evidence type="ECO:0000313" key="10">
    <source>
        <dbReference type="Proteomes" id="UP000694580"/>
    </source>
</evidence>
<evidence type="ECO:0000256" key="8">
    <source>
        <dbReference type="SAM" id="Phobius"/>
    </source>
</evidence>
<comment type="subcellular location">
    <subcellularLocation>
        <location evidence="1">Cell projection</location>
        <location evidence="1">Cilium</location>
    </subcellularLocation>
    <subcellularLocation>
        <location evidence="2">Membrane</location>
        <topology evidence="2">Multi-pass membrane protein</topology>
    </subcellularLocation>
</comment>
<dbReference type="PANTHER" id="PTHR13531">
    <property type="entry name" value="GEO07735P1-RELATED-RELATED"/>
    <property type="match status" value="1"/>
</dbReference>
<sequence>MLAYKAKHGVLSSVLLQIVYHLSAIYFLVYFLATLSQVLSYPDANLWLDVCLLLTAAALEAARLYCGECVAAGTSETSIGASLCLTVFSVVLSVYFLVWQSYVTRADLIANGVLLSGYAVAGLLGFFTFARFTRSEVTGQPSHIRRTARFRAILSYSWSHRPAGKPVPRDPRNKISNSRVKRQNRN</sequence>
<reference evidence="9 10" key="1">
    <citation type="submission" date="2020-06" db="EMBL/GenBank/DDBJ databases">
        <authorList>
            <consortium name="Wellcome Sanger Institute Data Sharing"/>
        </authorList>
    </citation>
    <scope>NUCLEOTIDE SEQUENCE [LARGE SCALE GENOMIC DNA]</scope>
</reference>
<dbReference type="PANTHER" id="PTHR13531:SF8">
    <property type="entry name" value="TRANSMEMBRANE PROTEIN 80"/>
    <property type="match status" value="1"/>
</dbReference>
<dbReference type="GeneTree" id="ENSGT00940000153899"/>
<feature type="transmembrane region" description="Helical" evidence="8">
    <location>
        <begin position="12"/>
        <end position="33"/>
    </location>
</feature>
<reference evidence="9" key="3">
    <citation type="submission" date="2025-09" db="UniProtKB">
        <authorList>
            <consortium name="Ensembl"/>
        </authorList>
    </citation>
    <scope>IDENTIFICATION</scope>
</reference>
<proteinExistence type="predicted"/>
<keyword evidence="6" id="KW-0966">Cell projection</keyword>
<evidence type="ECO:0008006" key="11">
    <source>
        <dbReference type="Google" id="ProtNLM"/>
    </source>
</evidence>
<feature type="region of interest" description="Disordered" evidence="7">
    <location>
        <begin position="161"/>
        <end position="186"/>
    </location>
</feature>
<evidence type="ECO:0000256" key="4">
    <source>
        <dbReference type="ARBA" id="ARBA00022989"/>
    </source>
</evidence>
<dbReference type="Ensembl" id="ENSDCDT00010060742.1">
    <property type="protein sequence ID" value="ENSDCDP00010050320.1"/>
    <property type="gene ID" value="ENSDCDG00010029864.1"/>
</dbReference>
<evidence type="ECO:0000256" key="3">
    <source>
        <dbReference type="ARBA" id="ARBA00022692"/>
    </source>
</evidence>
<dbReference type="GO" id="GO:1905515">
    <property type="term" value="P:non-motile cilium assembly"/>
    <property type="evidence" value="ECO:0007669"/>
    <property type="project" value="TreeGrafter"/>
</dbReference>
<dbReference type="Proteomes" id="UP000694580">
    <property type="component" value="Chromosome 17"/>
</dbReference>
<keyword evidence="4 8" id="KW-1133">Transmembrane helix</keyword>
<accession>A0AAY4DYD5</accession>
<organism evidence="9 10">
    <name type="scientific">Denticeps clupeoides</name>
    <name type="common">denticle herring</name>
    <dbReference type="NCBI Taxonomy" id="299321"/>
    <lineage>
        <taxon>Eukaryota</taxon>
        <taxon>Metazoa</taxon>
        <taxon>Chordata</taxon>
        <taxon>Craniata</taxon>
        <taxon>Vertebrata</taxon>
        <taxon>Euteleostomi</taxon>
        <taxon>Actinopterygii</taxon>
        <taxon>Neopterygii</taxon>
        <taxon>Teleostei</taxon>
        <taxon>Clupei</taxon>
        <taxon>Clupeiformes</taxon>
        <taxon>Denticipitoidei</taxon>
        <taxon>Denticipitidae</taxon>
        <taxon>Denticeps</taxon>
    </lineage>
</organism>
<keyword evidence="10" id="KW-1185">Reference proteome</keyword>
<evidence type="ECO:0000256" key="7">
    <source>
        <dbReference type="SAM" id="MobiDB-lite"/>
    </source>
</evidence>
<keyword evidence="3 8" id="KW-0812">Transmembrane</keyword>
<evidence type="ECO:0000313" key="9">
    <source>
        <dbReference type="Ensembl" id="ENSDCDP00010050320.1"/>
    </source>
</evidence>
<dbReference type="AlphaFoldDB" id="A0AAY4DYD5"/>
<dbReference type="InterPro" id="IPR019184">
    <property type="entry name" value="Uncharacterised_TM-17"/>
</dbReference>
<dbReference type="GO" id="GO:0035869">
    <property type="term" value="C:ciliary transition zone"/>
    <property type="evidence" value="ECO:0007669"/>
    <property type="project" value="TreeGrafter"/>
</dbReference>
<feature type="transmembrane region" description="Helical" evidence="8">
    <location>
        <begin position="45"/>
        <end position="66"/>
    </location>
</feature>
<feature type="transmembrane region" description="Helical" evidence="8">
    <location>
        <begin position="108"/>
        <end position="130"/>
    </location>
</feature>
<protein>
    <recommendedName>
        <fullName evidence="11">Transmembrane protein 80</fullName>
    </recommendedName>
</protein>
<keyword evidence="5 8" id="KW-0472">Membrane</keyword>
<dbReference type="GO" id="GO:0016020">
    <property type="term" value="C:membrane"/>
    <property type="evidence" value="ECO:0007669"/>
    <property type="project" value="UniProtKB-SubCell"/>
</dbReference>
<evidence type="ECO:0000256" key="6">
    <source>
        <dbReference type="ARBA" id="ARBA00023273"/>
    </source>
</evidence>
<dbReference type="Pfam" id="PF09799">
    <property type="entry name" value="Transmemb_17"/>
    <property type="match status" value="1"/>
</dbReference>
<evidence type="ECO:0000256" key="2">
    <source>
        <dbReference type="ARBA" id="ARBA00004141"/>
    </source>
</evidence>
<reference evidence="9" key="2">
    <citation type="submission" date="2025-08" db="UniProtKB">
        <authorList>
            <consortium name="Ensembl"/>
        </authorList>
    </citation>
    <scope>IDENTIFICATION</scope>
</reference>
<feature type="transmembrane region" description="Helical" evidence="8">
    <location>
        <begin position="78"/>
        <end position="102"/>
    </location>
</feature>
<evidence type="ECO:0000256" key="5">
    <source>
        <dbReference type="ARBA" id="ARBA00023136"/>
    </source>
</evidence>
<evidence type="ECO:0000256" key="1">
    <source>
        <dbReference type="ARBA" id="ARBA00004138"/>
    </source>
</evidence>